<protein>
    <submittedName>
        <fullName evidence="1">Uncharacterized protein</fullName>
    </submittedName>
</protein>
<evidence type="ECO:0000313" key="2">
    <source>
        <dbReference type="Proteomes" id="UP000805193"/>
    </source>
</evidence>
<comment type="caution">
    <text evidence="1">The sequence shown here is derived from an EMBL/GenBank/DDBJ whole genome shotgun (WGS) entry which is preliminary data.</text>
</comment>
<dbReference type="Proteomes" id="UP000805193">
    <property type="component" value="Unassembled WGS sequence"/>
</dbReference>
<proteinExistence type="predicted"/>
<gene>
    <name evidence="1" type="ORF">HPB47_009982</name>
</gene>
<sequence>MRRDCQASRCSECRAFGHERDECVRSSARVAGRGVNDDYADDRTEEEEAEKAAAPSSTPTSDVTDDTPGTVPAEDSTSPRSCRPPRLLPHHRQSTTTKRCKCRWRSDGRRPHKGATLLVQPRLLPRSPPSQKWTLKRAQRSACSKTPRAGPVRNFDCAN</sequence>
<keyword evidence="2" id="KW-1185">Reference proteome</keyword>
<reference evidence="1 2" key="1">
    <citation type="journal article" date="2020" name="Cell">
        <title>Large-Scale Comparative Analyses of Tick Genomes Elucidate Their Genetic Diversity and Vector Capacities.</title>
        <authorList>
            <consortium name="Tick Genome and Microbiome Consortium (TIGMIC)"/>
            <person name="Jia N."/>
            <person name="Wang J."/>
            <person name="Shi W."/>
            <person name="Du L."/>
            <person name="Sun Y."/>
            <person name="Zhan W."/>
            <person name="Jiang J.F."/>
            <person name="Wang Q."/>
            <person name="Zhang B."/>
            <person name="Ji P."/>
            <person name="Bell-Sakyi L."/>
            <person name="Cui X.M."/>
            <person name="Yuan T.T."/>
            <person name="Jiang B.G."/>
            <person name="Yang W.F."/>
            <person name="Lam T.T."/>
            <person name="Chang Q.C."/>
            <person name="Ding S.J."/>
            <person name="Wang X.J."/>
            <person name="Zhu J.G."/>
            <person name="Ruan X.D."/>
            <person name="Zhao L."/>
            <person name="Wei J.T."/>
            <person name="Ye R.Z."/>
            <person name="Que T.C."/>
            <person name="Du C.H."/>
            <person name="Zhou Y.H."/>
            <person name="Cheng J.X."/>
            <person name="Dai P.F."/>
            <person name="Guo W.B."/>
            <person name="Han X.H."/>
            <person name="Huang E.J."/>
            <person name="Li L.F."/>
            <person name="Wei W."/>
            <person name="Gao Y.C."/>
            <person name="Liu J.Z."/>
            <person name="Shao H.Z."/>
            <person name="Wang X."/>
            <person name="Wang C.C."/>
            <person name="Yang T.C."/>
            <person name="Huo Q.B."/>
            <person name="Li W."/>
            <person name="Chen H.Y."/>
            <person name="Chen S.E."/>
            <person name="Zhou L.G."/>
            <person name="Ni X.B."/>
            <person name="Tian J.H."/>
            <person name="Sheng Y."/>
            <person name="Liu T."/>
            <person name="Pan Y.S."/>
            <person name="Xia L.Y."/>
            <person name="Li J."/>
            <person name="Zhao F."/>
            <person name="Cao W.C."/>
        </authorList>
    </citation>
    <scope>NUCLEOTIDE SEQUENCE [LARGE SCALE GENOMIC DNA]</scope>
    <source>
        <strain evidence="1">Iper-2018</strain>
    </source>
</reference>
<dbReference type="EMBL" id="JABSTQ010011316">
    <property type="protein sequence ID" value="KAG0412861.1"/>
    <property type="molecule type" value="Genomic_DNA"/>
</dbReference>
<accession>A0AC60P0K5</accession>
<evidence type="ECO:0000313" key="1">
    <source>
        <dbReference type="EMBL" id="KAG0412861.1"/>
    </source>
</evidence>
<organism evidence="1 2">
    <name type="scientific">Ixodes persulcatus</name>
    <name type="common">Taiga tick</name>
    <dbReference type="NCBI Taxonomy" id="34615"/>
    <lineage>
        <taxon>Eukaryota</taxon>
        <taxon>Metazoa</taxon>
        <taxon>Ecdysozoa</taxon>
        <taxon>Arthropoda</taxon>
        <taxon>Chelicerata</taxon>
        <taxon>Arachnida</taxon>
        <taxon>Acari</taxon>
        <taxon>Parasitiformes</taxon>
        <taxon>Ixodida</taxon>
        <taxon>Ixodoidea</taxon>
        <taxon>Ixodidae</taxon>
        <taxon>Ixodinae</taxon>
        <taxon>Ixodes</taxon>
    </lineage>
</organism>
<name>A0AC60P0K5_IXOPE</name>